<dbReference type="EMBL" id="GL945433">
    <property type="protein sequence ID" value="EGO25354.1"/>
    <property type="molecule type" value="Genomic_DNA"/>
</dbReference>
<proteinExistence type="predicted"/>
<feature type="compositionally biased region" description="Polar residues" evidence="1">
    <location>
        <begin position="45"/>
        <end position="54"/>
    </location>
</feature>
<feature type="compositionally biased region" description="Polar residues" evidence="1">
    <location>
        <begin position="144"/>
        <end position="161"/>
    </location>
</feature>
<evidence type="ECO:0000256" key="1">
    <source>
        <dbReference type="SAM" id="MobiDB-lite"/>
    </source>
</evidence>
<dbReference type="HOGENOM" id="CLU_049777_0_0_1"/>
<feature type="region of interest" description="Disordered" evidence="1">
    <location>
        <begin position="139"/>
        <end position="207"/>
    </location>
</feature>
<dbReference type="KEGG" id="sla:SERLADRAFT_407776"/>
<evidence type="ECO:0000313" key="2">
    <source>
        <dbReference type="EMBL" id="EGO25354.1"/>
    </source>
</evidence>
<sequence>MASLAPPEKTSLQTSSSTPPSPTSEEDLSRAHVWGEFEYEPYASQEHSPASSSKGKAKESVSDHSYDSEEGHQRGAATEVYPPTNDEAEETRRVEQNLKRWELAERQRRKAARESTLVTGSGGSLLTDVTQRASLLLRGRKPQRASSSGLGNHQALQSQDSVDAVPLNDIDGSPSVIFTPSTSPIPDHPTHSSKNPFAHPADSISPFTDSDQQMIVMTESSTPPLTANSEAPFDPSSGSSEPATIRASSSLRHPPATALGLPTPRTPPPHADTPNDTLPKPIPAPALRPPAEPVNENKEVRWWHDWLCGCSEGPDRGGENQAGRTNPFE</sequence>
<feature type="region of interest" description="Disordered" evidence="1">
    <location>
        <begin position="222"/>
        <end position="292"/>
    </location>
</feature>
<dbReference type="Proteomes" id="UP000008064">
    <property type="component" value="Unassembled WGS sequence"/>
</dbReference>
<feature type="compositionally biased region" description="Pro residues" evidence="1">
    <location>
        <begin position="280"/>
        <end position="292"/>
    </location>
</feature>
<dbReference type="GeneID" id="18812732"/>
<dbReference type="OrthoDB" id="3358973at2759"/>
<organism>
    <name type="scientific">Serpula lacrymans var. lacrymans (strain S7.9)</name>
    <name type="common">Dry rot fungus</name>
    <dbReference type="NCBI Taxonomy" id="578457"/>
    <lineage>
        <taxon>Eukaryota</taxon>
        <taxon>Fungi</taxon>
        <taxon>Dikarya</taxon>
        <taxon>Basidiomycota</taxon>
        <taxon>Agaricomycotina</taxon>
        <taxon>Agaricomycetes</taxon>
        <taxon>Agaricomycetidae</taxon>
        <taxon>Boletales</taxon>
        <taxon>Coniophorineae</taxon>
        <taxon>Serpulaceae</taxon>
        <taxon>Serpula</taxon>
    </lineage>
</organism>
<name>F8NV92_SERL9</name>
<reference evidence="2" key="1">
    <citation type="submission" date="2011-04" db="EMBL/GenBank/DDBJ databases">
        <title>Evolution of plant cell wall degrading machinery underlies the functional diversity of forest fungi.</title>
        <authorList>
            <consortium name="US DOE Joint Genome Institute (JGI-PGF)"/>
            <person name="Eastwood D.C."/>
            <person name="Floudas D."/>
            <person name="Binder M."/>
            <person name="Majcherczyk A."/>
            <person name="Schneider P."/>
            <person name="Aerts A."/>
            <person name="Asiegbu F.O."/>
            <person name="Baker S.E."/>
            <person name="Barry K."/>
            <person name="Bendiksby M."/>
            <person name="Blumentritt M."/>
            <person name="Coutinho P.M."/>
            <person name="Cullen D."/>
            <person name="Cullen D."/>
            <person name="Gathman A."/>
            <person name="Goodell B."/>
            <person name="Henrissat B."/>
            <person name="Ihrmark K."/>
            <person name="Kauserud H."/>
            <person name="Kohler A."/>
            <person name="LaButti K."/>
            <person name="Lapidus A."/>
            <person name="Lavin J.L."/>
            <person name="Lee Y.-H."/>
            <person name="Lindquist E."/>
            <person name="Lilly W."/>
            <person name="Lucas S."/>
            <person name="Morin E."/>
            <person name="Murat C."/>
            <person name="Oguiza J.A."/>
            <person name="Park J."/>
            <person name="Pisabarro A.G."/>
            <person name="Riley R."/>
            <person name="Rosling A."/>
            <person name="Salamov A."/>
            <person name="Schmidt O."/>
            <person name="Schmutz J."/>
            <person name="Skrede I."/>
            <person name="Stenlid J."/>
            <person name="Wiebenga A."/>
            <person name="Xie X."/>
            <person name="Kues U."/>
            <person name="Hibbett D.S."/>
            <person name="Hoffmeister D."/>
            <person name="Hogberg N."/>
            <person name="Martin F."/>
            <person name="Grigoriev I.V."/>
            <person name="Watkinson S.C."/>
        </authorList>
    </citation>
    <scope>NUCLEOTIDE SEQUENCE</scope>
    <source>
        <strain evidence="2">S7.9</strain>
    </source>
</reference>
<dbReference type="RefSeq" id="XP_007317476.1">
    <property type="nucleotide sequence ID" value="XM_007317414.1"/>
</dbReference>
<dbReference type="AlphaFoldDB" id="F8NV92"/>
<protein>
    <submittedName>
        <fullName evidence="2">Uncharacterized protein</fullName>
    </submittedName>
</protein>
<feature type="compositionally biased region" description="Basic and acidic residues" evidence="1">
    <location>
        <begin position="90"/>
        <end position="101"/>
    </location>
</feature>
<accession>F8NV92</accession>
<feature type="compositionally biased region" description="Polar residues" evidence="1">
    <location>
        <begin position="236"/>
        <end position="251"/>
    </location>
</feature>
<gene>
    <name evidence="2" type="ORF">SERLADRAFT_407776</name>
</gene>
<feature type="compositionally biased region" description="Basic and acidic residues" evidence="1">
    <location>
        <begin position="56"/>
        <end position="73"/>
    </location>
</feature>
<feature type="region of interest" description="Disordered" evidence="1">
    <location>
        <begin position="1"/>
        <end position="101"/>
    </location>
</feature>